<dbReference type="EC" id="1.1.1.44" evidence="7 11"/>
<dbReference type="Pfam" id="PF00393">
    <property type="entry name" value="6PGD"/>
    <property type="match status" value="1"/>
</dbReference>
<evidence type="ECO:0000256" key="2">
    <source>
        <dbReference type="ARBA" id="ARBA00011738"/>
    </source>
</evidence>
<dbReference type="InterPro" id="IPR006114">
    <property type="entry name" value="6PGDH_C"/>
</dbReference>
<dbReference type="Proteomes" id="UP000070449">
    <property type="component" value="Unassembled WGS sequence"/>
</dbReference>
<dbReference type="SUPFAM" id="SSF51735">
    <property type="entry name" value="NAD(P)-binding Rossmann-fold domains"/>
    <property type="match status" value="1"/>
</dbReference>
<dbReference type="InterPro" id="IPR013328">
    <property type="entry name" value="6PGD_dom2"/>
</dbReference>
<dbReference type="Gene3D" id="1.20.5.320">
    <property type="entry name" value="6-Phosphogluconate Dehydrogenase, domain 3"/>
    <property type="match status" value="1"/>
</dbReference>
<feature type="binding site" description="in other chain" evidence="9">
    <location>
        <position position="193"/>
    </location>
    <ligand>
        <name>substrate</name>
        <note>ligand shared between dimeric partners</note>
    </ligand>
</feature>
<comment type="catalytic activity">
    <reaction evidence="7 11">
        <text>6-phospho-D-gluconate + NADP(+) = D-ribulose 5-phosphate + CO2 + NADPH</text>
        <dbReference type="Rhea" id="RHEA:10116"/>
        <dbReference type="ChEBI" id="CHEBI:16526"/>
        <dbReference type="ChEBI" id="CHEBI:57783"/>
        <dbReference type="ChEBI" id="CHEBI:58121"/>
        <dbReference type="ChEBI" id="CHEBI:58349"/>
        <dbReference type="ChEBI" id="CHEBI:58759"/>
        <dbReference type="EC" id="1.1.1.44"/>
    </reaction>
</comment>
<dbReference type="EMBL" id="JYPD01000015">
    <property type="protein sequence ID" value="KXK09548.1"/>
    <property type="molecule type" value="Genomic_DNA"/>
</dbReference>
<dbReference type="GO" id="GO:0019521">
    <property type="term" value="P:D-gluconate metabolic process"/>
    <property type="evidence" value="ECO:0007669"/>
    <property type="project" value="UniProtKB-KW"/>
</dbReference>
<dbReference type="PATRIC" id="fig|1617427.3.peg.476"/>
<gene>
    <name evidence="13" type="primary">gndA</name>
    <name evidence="13" type="ORF">UZ20_WS6002000455</name>
</gene>
<comment type="subunit">
    <text evidence="2 7">Homodimer.</text>
</comment>
<keyword evidence="5 11" id="KW-0311">Gluconate utilization</keyword>
<evidence type="ECO:0000259" key="12">
    <source>
        <dbReference type="SMART" id="SM01350"/>
    </source>
</evidence>
<evidence type="ECO:0000256" key="8">
    <source>
        <dbReference type="PIRSR" id="PIRSR000109-1"/>
    </source>
</evidence>
<feature type="binding site" evidence="10">
    <location>
        <begin position="35"/>
        <end position="37"/>
    </location>
    <ligand>
        <name>NADP(+)</name>
        <dbReference type="ChEBI" id="CHEBI:58349"/>
    </ligand>
</feature>
<comment type="caution">
    <text evidence="13">The sequence shown here is derived from an EMBL/GenBank/DDBJ whole genome shotgun (WGS) entry which is preliminary data.</text>
</comment>
<dbReference type="FunFam" id="1.20.5.320:FF:000001">
    <property type="entry name" value="6-phosphogluconate dehydrogenase, decarboxylating"/>
    <property type="match status" value="1"/>
</dbReference>
<feature type="binding site" evidence="10">
    <location>
        <begin position="12"/>
        <end position="17"/>
    </location>
    <ligand>
        <name>NADP(+)</name>
        <dbReference type="ChEBI" id="CHEBI:58349"/>
    </ligand>
</feature>
<keyword evidence="3 7" id="KW-0521">NADP</keyword>
<dbReference type="InterPro" id="IPR008927">
    <property type="entry name" value="6-PGluconate_DH-like_C_sf"/>
</dbReference>
<evidence type="ECO:0000256" key="6">
    <source>
        <dbReference type="ARBA" id="ARBA00023126"/>
    </source>
</evidence>
<dbReference type="PIRSF" id="PIRSF000109">
    <property type="entry name" value="6PGD"/>
    <property type="match status" value="1"/>
</dbReference>
<evidence type="ECO:0000256" key="11">
    <source>
        <dbReference type="RuleBase" id="RU000485"/>
    </source>
</evidence>
<dbReference type="NCBIfam" id="NF006765">
    <property type="entry name" value="PRK09287.1"/>
    <property type="match status" value="1"/>
</dbReference>
<feature type="binding site" description="in other chain" evidence="9">
    <location>
        <begin position="130"/>
        <end position="132"/>
    </location>
    <ligand>
        <name>substrate</name>
        <note>ligand shared between dimeric partners</note>
    </ligand>
</feature>
<feature type="binding site" description="in other chain" evidence="9">
    <location>
        <position position="290"/>
    </location>
    <ligand>
        <name>substrate</name>
        <note>ligand shared between dimeric partners</note>
    </ligand>
</feature>
<sequence>MDNQKADIGFIGLAVMGQNLVQNIASKGFSVAVYNRTAAITREYIETVDSENISPAYSLSDLCNSIKSPKRIMLMVKAGEAVDEVIDQLLPNLHKGDALLDMGNSNYKDTQRRTHQLTEKGILYSGVGVSGGEEGALNGPSIMFGGSKELFTEVEALIKSISAMDFQGAATLTYVGPDGAGHYAKMVHNGIEYAMMQAISEAYFLLRDVFHKDPSEIAAVFANLNEGPLNSYLIQITADVLNKRDDLTEGFLIDKILDVAEQKGTGSWVSISALENGTALNILTEAVFARSLSADKQTRIKLAELSTKNELEKNSRDKNLPDDKQLHKLVEDSLLVSFYLAFIQGFHLLAKAEAENNWQINLSELTRIWQGGCIIRAELLKDLKRYTETKAVLIENEELFKMINGKIPSLRELALMATSHALPLPVMQNSLLYFDSMINPNLPTNLIQGLRDYFGAHTYKRTDREGIFHTNWDDQN</sequence>
<feature type="binding site" description="in other chain" evidence="9">
    <location>
        <begin position="188"/>
        <end position="189"/>
    </location>
    <ligand>
        <name>substrate</name>
        <note>ligand shared between dimeric partners</note>
    </ligand>
</feature>
<dbReference type="AlphaFoldDB" id="A0A136KJS2"/>
<dbReference type="Pfam" id="PF03446">
    <property type="entry name" value="NAD_binding_2"/>
    <property type="match status" value="1"/>
</dbReference>
<feature type="binding site" evidence="10">
    <location>
        <position position="104"/>
    </location>
    <ligand>
        <name>NADP(+)</name>
        <dbReference type="ChEBI" id="CHEBI:58349"/>
    </ligand>
</feature>
<proteinExistence type="inferred from homology"/>
<evidence type="ECO:0000313" key="13">
    <source>
        <dbReference type="EMBL" id="KXK09548.1"/>
    </source>
</evidence>
<feature type="binding site" evidence="9">
    <location>
        <position position="457"/>
    </location>
    <ligand>
        <name>substrate</name>
        <note>ligand shared between dimeric partners</note>
    </ligand>
</feature>
<feature type="binding site" description="in other chain" evidence="9">
    <location>
        <position position="104"/>
    </location>
    <ligand>
        <name>substrate</name>
        <note>ligand shared between dimeric partners</note>
    </ligand>
</feature>
<evidence type="ECO:0000256" key="4">
    <source>
        <dbReference type="ARBA" id="ARBA00023002"/>
    </source>
</evidence>
<dbReference type="SMART" id="SM01350">
    <property type="entry name" value="6PGD"/>
    <property type="match status" value="1"/>
</dbReference>
<dbReference type="PROSITE" id="PS00461">
    <property type="entry name" value="6PGD"/>
    <property type="match status" value="1"/>
</dbReference>
<dbReference type="GO" id="GO:0004616">
    <property type="term" value="F:phosphogluconate dehydrogenase (decarboxylating) activity"/>
    <property type="evidence" value="ECO:0007669"/>
    <property type="project" value="UniProtKB-EC"/>
</dbReference>
<evidence type="ECO:0000256" key="5">
    <source>
        <dbReference type="ARBA" id="ARBA00023064"/>
    </source>
</evidence>
<accession>A0A136KJS2</accession>
<organism evidence="13 14">
    <name type="scientific">candidate division WS6 bacterium OLB21</name>
    <dbReference type="NCBI Taxonomy" id="1617427"/>
    <lineage>
        <taxon>Bacteria</taxon>
        <taxon>Candidatus Dojkabacteria</taxon>
    </lineage>
</organism>
<dbReference type="InterPro" id="IPR006113">
    <property type="entry name" value="6PGDH_Gnd/GntZ"/>
</dbReference>
<feature type="active site" description="Proton donor" evidence="8">
    <location>
        <position position="192"/>
    </location>
</feature>
<dbReference type="InterPro" id="IPR036291">
    <property type="entry name" value="NAD(P)-bd_dom_sf"/>
</dbReference>
<dbReference type="PRINTS" id="PR00076">
    <property type="entry name" value="6PGDHDRGNASE"/>
</dbReference>
<evidence type="ECO:0000256" key="9">
    <source>
        <dbReference type="PIRSR" id="PIRSR000109-2"/>
    </source>
</evidence>
<feature type="binding site" evidence="10">
    <location>
        <begin position="76"/>
        <end position="78"/>
    </location>
    <ligand>
        <name>NADP(+)</name>
        <dbReference type="ChEBI" id="CHEBI:58349"/>
    </ligand>
</feature>
<comment type="similarity">
    <text evidence="1 7 11">Belongs to the 6-phosphogluconate dehydrogenase family.</text>
</comment>
<dbReference type="InterPro" id="IPR006183">
    <property type="entry name" value="Pgluconate_DH"/>
</dbReference>
<dbReference type="NCBIfam" id="TIGR00873">
    <property type="entry name" value="gnd"/>
    <property type="match status" value="1"/>
</dbReference>
<dbReference type="InterPro" id="IPR006184">
    <property type="entry name" value="6PGdom_BS"/>
</dbReference>
<dbReference type="Gene3D" id="3.40.50.720">
    <property type="entry name" value="NAD(P)-binding Rossmann-like Domain"/>
    <property type="match status" value="1"/>
</dbReference>
<feature type="binding site" description="in other chain" evidence="9">
    <location>
        <position position="263"/>
    </location>
    <ligand>
        <name>substrate</name>
        <note>ligand shared between dimeric partners</note>
    </ligand>
</feature>
<evidence type="ECO:0000313" key="14">
    <source>
        <dbReference type="Proteomes" id="UP000070449"/>
    </source>
</evidence>
<feature type="domain" description="6-phosphogluconate dehydrogenase C-terminal" evidence="12">
    <location>
        <begin position="181"/>
        <end position="473"/>
    </location>
</feature>
<evidence type="ECO:0000256" key="7">
    <source>
        <dbReference type="PIRNR" id="PIRNR000109"/>
    </source>
</evidence>
<reference evidence="13 14" key="1">
    <citation type="submission" date="2015-02" db="EMBL/GenBank/DDBJ databases">
        <title>Improved understanding of the partial-nitritation anammox process through 23 genomes representing the majority of the microbial community.</title>
        <authorList>
            <person name="Speth D.R."/>
            <person name="In T Zandt M."/>
            <person name="Guerrero Cruz S."/>
            <person name="Jetten M.S."/>
            <person name="Dutilh B.E."/>
        </authorList>
    </citation>
    <scope>NUCLEOTIDE SEQUENCE [LARGE SCALE GENOMIC DNA]</scope>
    <source>
        <strain evidence="13">OLB21</strain>
    </source>
</reference>
<dbReference type="SUPFAM" id="SSF48179">
    <property type="entry name" value="6-phosphogluconate dehydrogenase C-terminal domain-like"/>
    <property type="match status" value="1"/>
</dbReference>
<dbReference type="GO" id="GO:0050661">
    <property type="term" value="F:NADP binding"/>
    <property type="evidence" value="ECO:0007669"/>
    <property type="project" value="InterPro"/>
</dbReference>
<evidence type="ECO:0000256" key="3">
    <source>
        <dbReference type="ARBA" id="ARBA00022857"/>
    </source>
</evidence>
<dbReference type="UniPathway" id="UPA00115">
    <property type="reaction ID" value="UER00410"/>
</dbReference>
<feature type="active site" description="Proton acceptor" evidence="8">
    <location>
        <position position="185"/>
    </location>
</feature>
<keyword evidence="6 7" id="KW-0570">Pentose shunt</keyword>
<dbReference type="PANTHER" id="PTHR11811">
    <property type="entry name" value="6-PHOSPHOGLUCONATE DEHYDROGENASE"/>
    <property type="match status" value="1"/>
</dbReference>
<dbReference type="Gene3D" id="1.10.1040.10">
    <property type="entry name" value="N-(1-d-carboxylethyl)-l-norvaline Dehydrogenase, domain 2"/>
    <property type="match status" value="1"/>
</dbReference>
<keyword evidence="4 7" id="KW-0560">Oxidoreductase</keyword>
<comment type="pathway">
    <text evidence="7 11">Carbohydrate degradation; pentose phosphate pathway; D-ribulose 5-phosphate from D-glucose 6-phosphate (oxidative stage): step 3/3.</text>
</comment>
<feature type="binding site" evidence="9">
    <location>
        <position position="451"/>
    </location>
    <ligand>
        <name>substrate</name>
        <note>ligand shared between dimeric partners</note>
    </ligand>
</feature>
<evidence type="ECO:0000256" key="10">
    <source>
        <dbReference type="PIRSR" id="PIRSR000109-3"/>
    </source>
</evidence>
<protein>
    <recommendedName>
        <fullName evidence="7 11">6-phosphogluconate dehydrogenase, decarboxylating</fullName>
        <ecNumber evidence="7 11">1.1.1.44</ecNumber>
    </recommendedName>
</protein>
<dbReference type="InterPro" id="IPR006115">
    <property type="entry name" value="6PGDH_NADP-bd"/>
</dbReference>
<name>A0A136KJS2_9BACT</name>
<evidence type="ECO:0000256" key="1">
    <source>
        <dbReference type="ARBA" id="ARBA00008419"/>
    </source>
</evidence>
<comment type="function">
    <text evidence="7">Catalyzes the oxidative decarboxylation of 6-phosphogluconate to ribulose 5-phosphate and CO(2), with concomitant reduction of NADP to NADPH.</text>
</comment>
<dbReference type="STRING" id="1617427.UZ20_WS6002000455"/>
<dbReference type="GO" id="GO:0006098">
    <property type="term" value="P:pentose-phosphate shunt"/>
    <property type="evidence" value="ECO:0007669"/>
    <property type="project" value="UniProtKB-UniPathway"/>
</dbReference>
<dbReference type="FunFam" id="1.10.1040.10:FF:000032">
    <property type="entry name" value="6-phosphogluconate dehydrogenase, decarboxylating"/>
    <property type="match status" value="1"/>
</dbReference>